<name>A0A1Q9F4Z9_SYMMI</name>
<evidence type="ECO:0000313" key="3">
    <source>
        <dbReference type="Proteomes" id="UP000186817"/>
    </source>
</evidence>
<dbReference type="EMBL" id="LSRX01000011">
    <property type="protein sequence ID" value="OLQ14774.1"/>
    <property type="molecule type" value="Genomic_DNA"/>
</dbReference>
<comment type="caution">
    <text evidence="2">The sequence shown here is derived from an EMBL/GenBank/DDBJ whole genome shotgun (WGS) entry which is preliminary data.</text>
</comment>
<evidence type="ECO:0000313" key="2">
    <source>
        <dbReference type="EMBL" id="OLQ14774.1"/>
    </source>
</evidence>
<organism evidence="2 3">
    <name type="scientific">Symbiodinium microadriaticum</name>
    <name type="common">Dinoflagellate</name>
    <name type="synonym">Zooxanthella microadriatica</name>
    <dbReference type="NCBI Taxonomy" id="2951"/>
    <lineage>
        <taxon>Eukaryota</taxon>
        <taxon>Sar</taxon>
        <taxon>Alveolata</taxon>
        <taxon>Dinophyceae</taxon>
        <taxon>Suessiales</taxon>
        <taxon>Symbiodiniaceae</taxon>
        <taxon>Symbiodinium</taxon>
    </lineage>
</organism>
<dbReference type="AlphaFoldDB" id="A0A1Q9F4Z9"/>
<protein>
    <submittedName>
        <fullName evidence="2">Uncharacterized protein</fullName>
    </submittedName>
</protein>
<reference evidence="2 3" key="1">
    <citation type="submission" date="2016-02" db="EMBL/GenBank/DDBJ databases">
        <title>Genome analysis of coral dinoflagellate symbionts highlights evolutionary adaptations to a symbiotic lifestyle.</title>
        <authorList>
            <person name="Aranda M."/>
            <person name="Li Y."/>
            <person name="Liew Y.J."/>
            <person name="Baumgarten S."/>
            <person name="Simakov O."/>
            <person name="Wilson M."/>
            <person name="Piel J."/>
            <person name="Ashoor H."/>
            <person name="Bougouffa S."/>
            <person name="Bajic V.B."/>
            <person name="Ryu T."/>
            <person name="Ravasi T."/>
            <person name="Bayer T."/>
            <person name="Micklem G."/>
            <person name="Kim H."/>
            <person name="Bhak J."/>
            <person name="Lajeunesse T.C."/>
            <person name="Voolstra C.R."/>
        </authorList>
    </citation>
    <scope>NUCLEOTIDE SEQUENCE [LARGE SCALE GENOMIC DNA]</scope>
    <source>
        <strain evidence="2 3">CCMP2467</strain>
    </source>
</reference>
<dbReference type="OrthoDB" id="410104at2759"/>
<gene>
    <name evidence="2" type="ORF">AK812_SmicGene1105</name>
</gene>
<feature type="region of interest" description="Disordered" evidence="1">
    <location>
        <begin position="209"/>
        <end position="284"/>
    </location>
</feature>
<proteinExistence type="predicted"/>
<keyword evidence="3" id="KW-1185">Reference proteome</keyword>
<accession>A0A1Q9F4Z9</accession>
<dbReference type="Proteomes" id="UP000186817">
    <property type="component" value="Unassembled WGS sequence"/>
</dbReference>
<sequence length="284" mass="30985">MLWHALSKTWLDKGQLPTQLCETKMTNLVKPSKVESGRRLNVANTRPISIMSTFWRIFASAQCKKAKAWIDANVEDPSSELSISVDVLHARSPPNLQIPIGCLPARAFPSSPALAWWFIAINITVPDLEPGKGLQTFSYTVKEDDAEAVPEETRPAEPRSLLSFSASAKLLVASVPNRRLELVTMFSNVSMSPEPAEVLRSDVYLLSGQEGPELPEQSDEVQQEETPPLSSAPEEAIKTEEASGMDVPLPGEAAPGEQEDQGEPVTQDIPPEALPSADEEKECS</sequence>
<evidence type="ECO:0000256" key="1">
    <source>
        <dbReference type="SAM" id="MobiDB-lite"/>
    </source>
</evidence>